<dbReference type="EMBL" id="JAHLQK010000001">
    <property type="protein sequence ID" value="MBU5674939.1"/>
    <property type="molecule type" value="Genomic_DNA"/>
</dbReference>
<dbReference type="InterPro" id="IPR001867">
    <property type="entry name" value="OmpR/PhoB-type_DNA-bd"/>
</dbReference>
<keyword evidence="4 7" id="KW-0238">DNA-binding</keyword>
<feature type="domain" description="Response regulatory" evidence="8">
    <location>
        <begin position="4"/>
        <end position="115"/>
    </location>
</feature>
<evidence type="ECO:0000256" key="2">
    <source>
        <dbReference type="ARBA" id="ARBA00023012"/>
    </source>
</evidence>
<dbReference type="SMART" id="SM00448">
    <property type="entry name" value="REC"/>
    <property type="match status" value="1"/>
</dbReference>
<gene>
    <name evidence="10" type="ORF">KQI88_00730</name>
</gene>
<evidence type="ECO:0000256" key="4">
    <source>
        <dbReference type="ARBA" id="ARBA00023125"/>
    </source>
</evidence>
<keyword evidence="3" id="KW-0805">Transcription regulation</keyword>
<evidence type="ECO:0000256" key="1">
    <source>
        <dbReference type="ARBA" id="ARBA00022553"/>
    </source>
</evidence>
<dbReference type="PROSITE" id="PS51755">
    <property type="entry name" value="OMPR_PHOB"/>
    <property type="match status" value="1"/>
</dbReference>
<dbReference type="PROSITE" id="PS50110">
    <property type="entry name" value="RESPONSE_REGULATORY"/>
    <property type="match status" value="1"/>
</dbReference>
<comment type="caution">
    <text evidence="10">The sequence shown here is derived from an EMBL/GenBank/DDBJ whole genome shotgun (WGS) entry which is preliminary data.</text>
</comment>
<keyword evidence="5" id="KW-0804">Transcription</keyword>
<dbReference type="CDD" id="cd00383">
    <property type="entry name" value="trans_reg_C"/>
    <property type="match status" value="1"/>
</dbReference>
<evidence type="ECO:0000259" key="8">
    <source>
        <dbReference type="PROSITE" id="PS50110"/>
    </source>
</evidence>
<reference evidence="10 11" key="1">
    <citation type="submission" date="2021-06" db="EMBL/GenBank/DDBJ databases">
        <authorList>
            <person name="Sun Q."/>
            <person name="Li D."/>
        </authorList>
    </citation>
    <scope>NUCLEOTIDE SEQUENCE [LARGE SCALE GENOMIC DNA]</scope>
    <source>
        <strain evidence="10 11">MSJ-5</strain>
    </source>
</reference>
<organism evidence="10 11">
    <name type="scientific">Alkaliphilus flagellatus</name>
    <dbReference type="NCBI Taxonomy" id="2841507"/>
    <lineage>
        <taxon>Bacteria</taxon>
        <taxon>Bacillati</taxon>
        <taxon>Bacillota</taxon>
        <taxon>Clostridia</taxon>
        <taxon>Peptostreptococcales</taxon>
        <taxon>Natronincolaceae</taxon>
        <taxon>Alkaliphilus</taxon>
    </lineage>
</organism>
<dbReference type="InterPro" id="IPR039420">
    <property type="entry name" value="WalR-like"/>
</dbReference>
<accession>A0ABS6FXY8</accession>
<dbReference type="Pfam" id="PF00486">
    <property type="entry name" value="Trans_reg_C"/>
    <property type="match status" value="1"/>
</dbReference>
<feature type="domain" description="OmpR/PhoB-type" evidence="9">
    <location>
        <begin position="127"/>
        <end position="225"/>
    </location>
</feature>
<evidence type="ECO:0000313" key="11">
    <source>
        <dbReference type="Proteomes" id="UP000779508"/>
    </source>
</evidence>
<keyword evidence="2" id="KW-0902">Two-component regulatory system</keyword>
<dbReference type="SMART" id="SM00862">
    <property type="entry name" value="Trans_reg_C"/>
    <property type="match status" value="1"/>
</dbReference>
<evidence type="ECO:0000256" key="7">
    <source>
        <dbReference type="PROSITE-ProRule" id="PRU01091"/>
    </source>
</evidence>
<dbReference type="Pfam" id="PF00072">
    <property type="entry name" value="Response_reg"/>
    <property type="match status" value="1"/>
</dbReference>
<protein>
    <submittedName>
        <fullName evidence="10">Response regulator transcription factor</fullName>
    </submittedName>
</protein>
<dbReference type="PANTHER" id="PTHR48111:SF40">
    <property type="entry name" value="PHOSPHATE REGULON TRANSCRIPTIONAL REGULATORY PROTEIN PHOB"/>
    <property type="match status" value="1"/>
</dbReference>
<name>A0ABS6FXY8_9FIRM</name>
<evidence type="ECO:0000259" key="9">
    <source>
        <dbReference type="PROSITE" id="PS51755"/>
    </source>
</evidence>
<evidence type="ECO:0000256" key="3">
    <source>
        <dbReference type="ARBA" id="ARBA00023015"/>
    </source>
</evidence>
<dbReference type="PANTHER" id="PTHR48111">
    <property type="entry name" value="REGULATOR OF RPOS"/>
    <property type="match status" value="1"/>
</dbReference>
<feature type="modified residue" description="4-aspartylphosphate" evidence="6">
    <location>
        <position position="53"/>
    </location>
</feature>
<dbReference type="InterPro" id="IPR001789">
    <property type="entry name" value="Sig_transdc_resp-reg_receiver"/>
</dbReference>
<sequence length="228" mass="26546">MNKKLLVVEDEYSINDILTLTFKKEGYEVRSIFDGKRALDEIKEFNPDMILLDAMFPDCDGFEICKQISDKHLVIMITAKDTIFDRVLGLELGADDYITKPFEIKEVVVRVKALFRSLKKEIGGPEESIIKLGQGISVDVKGERVFKDSVAVLLKRKEWELLFYLLMNRNQVFSREELLNKVWDYEYCGDTRTVDVHIRRLRAKLGLEKDSLIETVFGRGYVMRYNDD</sequence>
<proteinExistence type="predicted"/>
<keyword evidence="1 6" id="KW-0597">Phosphoprotein</keyword>
<dbReference type="Proteomes" id="UP000779508">
    <property type="component" value="Unassembled WGS sequence"/>
</dbReference>
<feature type="DNA-binding region" description="OmpR/PhoB-type" evidence="7">
    <location>
        <begin position="127"/>
        <end position="225"/>
    </location>
</feature>
<dbReference type="RefSeq" id="WP_216414454.1">
    <property type="nucleotide sequence ID" value="NZ_JAHLQK010000001.1"/>
</dbReference>
<keyword evidence="11" id="KW-1185">Reference proteome</keyword>
<evidence type="ECO:0000256" key="6">
    <source>
        <dbReference type="PROSITE-ProRule" id="PRU00169"/>
    </source>
</evidence>
<evidence type="ECO:0000256" key="5">
    <source>
        <dbReference type="ARBA" id="ARBA00023163"/>
    </source>
</evidence>
<evidence type="ECO:0000313" key="10">
    <source>
        <dbReference type="EMBL" id="MBU5674939.1"/>
    </source>
</evidence>